<proteinExistence type="predicted"/>
<dbReference type="NCBIfam" id="TIGR01076">
    <property type="entry name" value="sortase_fam"/>
    <property type="match status" value="1"/>
</dbReference>
<dbReference type="Proteomes" id="UP000051957">
    <property type="component" value="Unassembled WGS sequence"/>
</dbReference>
<organism evidence="6 7">
    <name type="scientific">Lentilactobacillus parabuchneri DSM 5707 = NBRC 107865</name>
    <dbReference type="NCBI Taxonomy" id="1423784"/>
    <lineage>
        <taxon>Bacteria</taxon>
        <taxon>Bacillati</taxon>
        <taxon>Bacillota</taxon>
        <taxon>Bacilli</taxon>
        <taxon>Lactobacillales</taxon>
        <taxon>Lactobacillaceae</taxon>
        <taxon>Lentilactobacillus</taxon>
    </lineage>
</organism>
<dbReference type="AlphaFoldDB" id="A0A0R1YZX6"/>
<dbReference type="GO" id="GO:0006508">
    <property type="term" value="P:proteolysis"/>
    <property type="evidence" value="ECO:0007669"/>
    <property type="project" value="UniProtKB-KW"/>
</dbReference>
<gene>
    <name evidence="6" type="ORF">FC51_GL002384</name>
</gene>
<keyword evidence="5" id="KW-0812">Transmembrane</keyword>
<feature type="transmembrane region" description="Helical" evidence="5">
    <location>
        <begin position="19"/>
        <end position="37"/>
    </location>
</feature>
<keyword evidence="3" id="KW-0788">Thiol protease</keyword>
<evidence type="ECO:0000313" key="7">
    <source>
        <dbReference type="Proteomes" id="UP000051957"/>
    </source>
</evidence>
<keyword evidence="1" id="KW-0645">Protease</keyword>
<evidence type="ECO:0000256" key="5">
    <source>
        <dbReference type="SAM" id="Phobius"/>
    </source>
</evidence>
<evidence type="ECO:0000256" key="3">
    <source>
        <dbReference type="ARBA" id="ARBA00022807"/>
    </source>
</evidence>
<evidence type="ECO:0000256" key="1">
    <source>
        <dbReference type="ARBA" id="ARBA00022670"/>
    </source>
</evidence>
<dbReference type="GO" id="GO:0008234">
    <property type="term" value="F:cysteine-type peptidase activity"/>
    <property type="evidence" value="ECO:0007669"/>
    <property type="project" value="UniProtKB-KW"/>
</dbReference>
<accession>A0A0R1YZX6</accession>
<keyword evidence="5" id="KW-1133">Transmembrane helix</keyword>
<dbReference type="SUPFAM" id="SSF63817">
    <property type="entry name" value="Sortase"/>
    <property type="match status" value="1"/>
</dbReference>
<dbReference type="CDD" id="cd06165">
    <property type="entry name" value="Sortase_A"/>
    <property type="match status" value="1"/>
</dbReference>
<feature type="active site" description="Acyl-thioester intermediate" evidence="4">
    <location>
        <position position="212"/>
    </location>
</feature>
<name>A0A0R1YZX6_9LACO</name>
<dbReference type="PATRIC" id="fig|1423784.4.peg.2429"/>
<dbReference type="EMBL" id="AZGK01000009">
    <property type="protein sequence ID" value="KRM46180.1"/>
    <property type="molecule type" value="Genomic_DNA"/>
</dbReference>
<reference evidence="6 7" key="1">
    <citation type="journal article" date="2015" name="Genome Announc.">
        <title>Expanding the biotechnology potential of lactobacilli through comparative genomics of 213 strains and associated genera.</title>
        <authorList>
            <person name="Sun Z."/>
            <person name="Harris H.M."/>
            <person name="McCann A."/>
            <person name="Guo C."/>
            <person name="Argimon S."/>
            <person name="Zhang W."/>
            <person name="Yang X."/>
            <person name="Jeffery I.B."/>
            <person name="Cooney J.C."/>
            <person name="Kagawa T.F."/>
            <person name="Liu W."/>
            <person name="Song Y."/>
            <person name="Salvetti E."/>
            <person name="Wrobel A."/>
            <person name="Rasinkangas P."/>
            <person name="Parkhill J."/>
            <person name="Rea M.C."/>
            <person name="O'Sullivan O."/>
            <person name="Ritari J."/>
            <person name="Douillard F.P."/>
            <person name="Paul Ross R."/>
            <person name="Yang R."/>
            <person name="Briner A.E."/>
            <person name="Felis G.E."/>
            <person name="de Vos W.M."/>
            <person name="Barrangou R."/>
            <person name="Klaenhammer T.R."/>
            <person name="Caufield P.W."/>
            <person name="Cui Y."/>
            <person name="Zhang H."/>
            <person name="O'Toole P.W."/>
        </authorList>
    </citation>
    <scope>NUCLEOTIDE SEQUENCE [LARGE SCALE GENOMIC DNA]</scope>
    <source>
        <strain evidence="6 7">DSM 5707</strain>
    </source>
</reference>
<dbReference type="Pfam" id="PF04203">
    <property type="entry name" value="Sortase"/>
    <property type="match status" value="1"/>
</dbReference>
<evidence type="ECO:0000313" key="6">
    <source>
        <dbReference type="EMBL" id="KRM46180.1"/>
    </source>
</evidence>
<protein>
    <submittedName>
        <fullName evidence="6">Sortase family protein</fullName>
    </submittedName>
</protein>
<sequence length="249" mass="27984">MIHSITVEVFMKTGLLKKIVINVIFALLVIVALGMIFNRPIKNTIIKSYDPKVTRQTVTQTEKRQKADSKRHKQNVSYNFKKVKSLDFQTAARARMNTDKIEVIGEILVPNAGIHLPIGLGVANSTLALAAGTMRPDQRMGKGNYPLAGHHMVNRHVLFGPLYFKTRVGDKVYLSDLKHVYQYQVYRREFIAATRVDVVRQTKRSIVTLITCDATGAGRLMIRGKLQKSYLLNQASPKIKRALLGPVNS</sequence>
<dbReference type="Gene3D" id="2.40.260.10">
    <property type="entry name" value="Sortase"/>
    <property type="match status" value="1"/>
</dbReference>
<keyword evidence="5" id="KW-0472">Membrane</keyword>
<dbReference type="InterPro" id="IPR023365">
    <property type="entry name" value="Sortase_dom-sf"/>
</dbReference>
<feature type="active site" description="Proton donor/acceptor" evidence="4">
    <location>
        <position position="150"/>
    </location>
</feature>
<comment type="caution">
    <text evidence="6">The sequence shown here is derived from an EMBL/GenBank/DDBJ whole genome shotgun (WGS) entry which is preliminary data.</text>
</comment>
<evidence type="ECO:0000256" key="2">
    <source>
        <dbReference type="ARBA" id="ARBA00022801"/>
    </source>
</evidence>
<keyword evidence="2" id="KW-0378">Hydrolase</keyword>
<evidence type="ECO:0000256" key="4">
    <source>
        <dbReference type="PIRSR" id="PIRSR605754-1"/>
    </source>
</evidence>
<dbReference type="InterPro" id="IPR005754">
    <property type="entry name" value="Sortase"/>
</dbReference>
<dbReference type="InterPro" id="IPR042007">
    <property type="entry name" value="Sortase_A"/>
</dbReference>